<evidence type="ECO:0000313" key="4">
    <source>
        <dbReference type="Proteomes" id="UP000178305"/>
    </source>
</evidence>
<dbReference type="GO" id="GO:0046872">
    <property type="term" value="F:metal ion binding"/>
    <property type="evidence" value="ECO:0007669"/>
    <property type="project" value="UniProtKB-KW"/>
</dbReference>
<dbReference type="PRINTS" id="PR01576">
    <property type="entry name" value="PDEFORMYLASE"/>
</dbReference>
<dbReference type="GO" id="GO:0042586">
    <property type="term" value="F:peptide deformylase activity"/>
    <property type="evidence" value="ECO:0007669"/>
    <property type="project" value="UniProtKB-UniRule"/>
</dbReference>
<dbReference type="Gene3D" id="3.90.45.10">
    <property type="entry name" value="Peptide deformylase"/>
    <property type="match status" value="1"/>
</dbReference>
<dbReference type="SUPFAM" id="SSF56420">
    <property type="entry name" value="Peptide deformylase"/>
    <property type="match status" value="1"/>
</dbReference>
<dbReference type="PANTHER" id="PTHR10458:SF22">
    <property type="entry name" value="PEPTIDE DEFORMYLASE"/>
    <property type="match status" value="1"/>
</dbReference>
<comment type="caution">
    <text evidence="3">The sequence shown here is derived from an EMBL/GenBank/DDBJ whole genome shotgun (WGS) entry which is preliminary data.</text>
</comment>
<protein>
    <recommendedName>
        <fullName evidence="2">Peptide deformylase</fullName>
        <shortName evidence="2">PDF</shortName>
        <ecNumber evidence="2">3.5.1.88</ecNumber>
    </recommendedName>
    <alternativeName>
        <fullName evidence="2">Polypeptide deformylase</fullName>
    </alternativeName>
</protein>
<evidence type="ECO:0000256" key="2">
    <source>
        <dbReference type="HAMAP-Rule" id="MF_00163"/>
    </source>
</evidence>
<feature type="binding site" evidence="2">
    <location>
        <position position="136"/>
    </location>
    <ligand>
        <name>Fe cation</name>
        <dbReference type="ChEBI" id="CHEBI:24875"/>
    </ligand>
</feature>
<dbReference type="Pfam" id="PF01327">
    <property type="entry name" value="Pep_deformylase"/>
    <property type="match status" value="1"/>
</dbReference>
<dbReference type="EC" id="3.5.1.88" evidence="2"/>
<reference evidence="3 4" key="1">
    <citation type="journal article" date="2016" name="Nat. Commun.">
        <title>Thousands of microbial genomes shed light on interconnected biogeochemical processes in an aquifer system.</title>
        <authorList>
            <person name="Anantharaman K."/>
            <person name="Brown C.T."/>
            <person name="Hug L.A."/>
            <person name="Sharon I."/>
            <person name="Castelle C.J."/>
            <person name="Probst A.J."/>
            <person name="Thomas B.C."/>
            <person name="Singh A."/>
            <person name="Wilkins M.J."/>
            <person name="Karaoz U."/>
            <person name="Brodie E.L."/>
            <person name="Williams K.H."/>
            <person name="Hubbard S.S."/>
            <person name="Banfield J.F."/>
        </authorList>
    </citation>
    <scope>NUCLEOTIDE SEQUENCE [LARGE SCALE GENOMIC DNA]</scope>
</reference>
<keyword evidence="2" id="KW-0378">Hydrolase</keyword>
<keyword evidence="2" id="KW-0648">Protein biosynthesis</keyword>
<dbReference type="Proteomes" id="UP000178305">
    <property type="component" value="Unassembled WGS sequence"/>
</dbReference>
<comment type="catalytic activity">
    <reaction evidence="2">
        <text>N-terminal N-formyl-L-methionyl-[peptide] + H2O = N-terminal L-methionyl-[peptide] + formate</text>
        <dbReference type="Rhea" id="RHEA:24420"/>
        <dbReference type="Rhea" id="RHEA-COMP:10639"/>
        <dbReference type="Rhea" id="RHEA-COMP:10640"/>
        <dbReference type="ChEBI" id="CHEBI:15377"/>
        <dbReference type="ChEBI" id="CHEBI:15740"/>
        <dbReference type="ChEBI" id="CHEBI:49298"/>
        <dbReference type="ChEBI" id="CHEBI:64731"/>
        <dbReference type="EC" id="3.5.1.88"/>
    </reaction>
</comment>
<gene>
    <name evidence="2" type="primary">def</name>
    <name evidence="3" type="ORF">A3A64_04510</name>
</gene>
<sequence>MEKILKLGNKEEEKFLRKKAQKFDFGRYSPEEVRALVSRMRKIMEGTDGIGLAGNQIGLSERVFVARWDDKFYAVFNPKLSRPSREKEEIEEGCLSIPGKYGVVKRPATVLLTGQNASGKEIKIKAWDMLARIFQHEVDHLDGKLYVDRMSRFQKLQSREQTE</sequence>
<dbReference type="InterPro" id="IPR036821">
    <property type="entry name" value="Peptide_deformylase_sf"/>
</dbReference>
<comment type="cofactor">
    <cofactor evidence="2">
        <name>Fe(2+)</name>
        <dbReference type="ChEBI" id="CHEBI:29033"/>
    </cofactor>
    <text evidence="2">Binds 1 Fe(2+) ion.</text>
</comment>
<dbReference type="EMBL" id="MFJY01000041">
    <property type="protein sequence ID" value="OGG27624.1"/>
    <property type="molecule type" value="Genomic_DNA"/>
</dbReference>
<dbReference type="AlphaFoldDB" id="A0A1F6ASG3"/>
<dbReference type="GO" id="GO:0006412">
    <property type="term" value="P:translation"/>
    <property type="evidence" value="ECO:0007669"/>
    <property type="project" value="UniProtKB-UniRule"/>
</dbReference>
<accession>A0A1F6ASG3</accession>
<feature type="binding site" evidence="2">
    <location>
        <position position="140"/>
    </location>
    <ligand>
        <name>Fe cation</name>
        <dbReference type="ChEBI" id="CHEBI:24875"/>
    </ligand>
</feature>
<dbReference type="NCBIfam" id="TIGR00079">
    <property type="entry name" value="pept_deformyl"/>
    <property type="match status" value="1"/>
</dbReference>
<dbReference type="PIRSF" id="PIRSF004749">
    <property type="entry name" value="Pep_def"/>
    <property type="match status" value="1"/>
</dbReference>
<keyword evidence="2" id="KW-0479">Metal-binding</keyword>
<dbReference type="InterPro" id="IPR023635">
    <property type="entry name" value="Peptide_deformylase"/>
</dbReference>
<feature type="binding site" evidence="2">
    <location>
        <position position="94"/>
    </location>
    <ligand>
        <name>Fe cation</name>
        <dbReference type="ChEBI" id="CHEBI:24875"/>
    </ligand>
</feature>
<organism evidence="3 4">
    <name type="scientific">Candidatus Gottesmanbacteria bacterium RIFCSPLOWO2_01_FULL_48_11</name>
    <dbReference type="NCBI Taxonomy" id="1798395"/>
    <lineage>
        <taxon>Bacteria</taxon>
        <taxon>Candidatus Gottesmaniibacteriota</taxon>
    </lineage>
</organism>
<comment type="similarity">
    <text evidence="1 2">Belongs to the polypeptide deformylase family.</text>
</comment>
<proteinExistence type="inferred from homology"/>
<keyword evidence="2" id="KW-0408">Iron</keyword>
<dbReference type="HAMAP" id="MF_00163">
    <property type="entry name" value="Pep_deformylase"/>
    <property type="match status" value="1"/>
</dbReference>
<dbReference type="CDD" id="cd00487">
    <property type="entry name" value="Pep_deformylase"/>
    <property type="match status" value="1"/>
</dbReference>
<dbReference type="PANTHER" id="PTHR10458">
    <property type="entry name" value="PEPTIDE DEFORMYLASE"/>
    <property type="match status" value="1"/>
</dbReference>
<evidence type="ECO:0000313" key="3">
    <source>
        <dbReference type="EMBL" id="OGG27624.1"/>
    </source>
</evidence>
<feature type="active site" evidence="2">
    <location>
        <position position="137"/>
    </location>
</feature>
<dbReference type="NCBIfam" id="NF001159">
    <property type="entry name" value="PRK00150.1-3"/>
    <property type="match status" value="1"/>
</dbReference>
<comment type="function">
    <text evidence="2">Removes the formyl group from the N-terminal Met of newly synthesized proteins. Requires at least a dipeptide for an efficient rate of reaction. N-terminal L-methionine is a prerequisite for activity but the enzyme has broad specificity at other positions.</text>
</comment>
<evidence type="ECO:0000256" key="1">
    <source>
        <dbReference type="ARBA" id="ARBA00010759"/>
    </source>
</evidence>
<name>A0A1F6ASG3_9BACT</name>